<protein>
    <submittedName>
        <fullName evidence="1">Uncharacterized protein</fullName>
    </submittedName>
</protein>
<sequence>MKILELTMHTDRIHALGFDPGDLCVVNPVRVTLFVVILLRYGSVIWDICDARKLSSELAALELIYE</sequence>
<evidence type="ECO:0000313" key="1">
    <source>
        <dbReference type="EMBL" id="CDW48424.1"/>
    </source>
</evidence>
<organism evidence="1">
    <name type="scientific">Lepeophtheirus salmonis</name>
    <name type="common">Salmon louse</name>
    <name type="synonym">Caligus salmonis</name>
    <dbReference type="NCBI Taxonomy" id="72036"/>
    <lineage>
        <taxon>Eukaryota</taxon>
        <taxon>Metazoa</taxon>
        <taxon>Ecdysozoa</taxon>
        <taxon>Arthropoda</taxon>
        <taxon>Crustacea</taxon>
        <taxon>Multicrustacea</taxon>
        <taxon>Hexanauplia</taxon>
        <taxon>Copepoda</taxon>
        <taxon>Siphonostomatoida</taxon>
        <taxon>Caligidae</taxon>
        <taxon>Lepeophtheirus</taxon>
    </lineage>
</organism>
<dbReference type="AlphaFoldDB" id="A0A0K2VD75"/>
<name>A0A0K2VD75_LEPSM</name>
<reference evidence="1" key="1">
    <citation type="submission" date="2014-05" db="EMBL/GenBank/DDBJ databases">
        <authorList>
            <person name="Chronopoulou M."/>
        </authorList>
    </citation>
    <scope>NUCLEOTIDE SEQUENCE</scope>
    <source>
        <tissue evidence="1">Whole organism</tissue>
    </source>
</reference>
<dbReference type="EMBL" id="HACA01031063">
    <property type="protein sequence ID" value="CDW48424.1"/>
    <property type="molecule type" value="Transcribed_RNA"/>
</dbReference>
<accession>A0A0K2VD75</accession>
<proteinExistence type="predicted"/>